<evidence type="ECO:0000256" key="2">
    <source>
        <dbReference type="ARBA" id="ARBA00022692"/>
    </source>
</evidence>
<evidence type="ECO:0000256" key="5">
    <source>
        <dbReference type="ARBA" id="ARBA00023251"/>
    </source>
</evidence>
<evidence type="ECO:0000256" key="6">
    <source>
        <dbReference type="RuleBase" id="RU361157"/>
    </source>
</evidence>
<keyword evidence="3 6" id="KW-1133">Transmembrane helix</keyword>
<feature type="transmembrane region" description="Helical" evidence="6">
    <location>
        <begin position="184"/>
        <end position="205"/>
    </location>
</feature>
<gene>
    <name evidence="8" type="ORF">HALOF300_04007</name>
</gene>
<dbReference type="PANTHER" id="PTHR43027">
    <property type="entry name" value="DOXORUBICIN RESISTANCE ABC TRANSPORTER PERMEASE PROTEIN DRRC-RELATED"/>
    <property type="match status" value="1"/>
</dbReference>
<dbReference type="InterPro" id="IPR047817">
    <property type="entry name" value="ABC2_TM_bact-type"/>
</dbReference>
<feature type="transmembrane region" description="Helical" evidence="6">
    <location>
        <begin position="75"/>
        <end position="100"/>
    </location>
</feature>
<keyword evidence="2 6" id="KW-0812">Transmembrane</keyword>
<dbReference type="GO" id="GO:0043190">
    <property type="term" value="C:ATP-binding cassette (ABC) transporter complex"/>
    <property type="evidence" value="ECO:0007669"/>
    <property type="project" value="InterPro"/>
</dbReference>
<keyword evidence="6" id="KW-0813">Transport</keyword>
<feature type="transmembrane region" description="Helical" evidence="6">
    <location>
        <begin position="37"/>
        <end position="55"/>
    </location>
</feature>
<dbReference type="AlphaFoldDB" id="A0A7M4DPC5"/>
<feature type="transmembrane region" description="Helical" evidence="6">
    <location>
        <begin position="242"/>
        <end position="263"/>
    </location>
</feature>
<protein>
    <recommendedName>
        <fullName evidence="6">Transport permease protein</fullName>
    </recommendedName>
</protein>
<evidence type="ECO:0000313" key="8">
    <source>
        <dbReference type="EMBL" id="VZO39311.1"/>
    </source>
</evidence>
<comment type="subcellular location">
    <subcellularLocation>
        <location evidence="6">Cell membrane</location>
        <topology evidence="6">Multi-pass membrane protein</topology>
    </subcellularLocation>
    <subcellularLocation>
        <location evidence="1">Membrane</location>
        <topology evidence="1">Multi-pass membrane protein</topology>
    </subcellularLocation>
</comment>
<dbReference type="PROSITE" id="PS51012">
    <property type="entry name" value="ABC_TM2"/>
    <property type="match status" value="1"/>
</dbReference>
<name>A0A7M4DPC5_9MICO</name>
<evidence type="ECO:0000259" key="7">
    <source>
        <dbReference type="PROSITE" id="PS51012"/>
    </source>
</evidence>
<dbReference type="PANTHER" id="PTHR43027:SF2">
    <property type="entry name" value="TRANSPORT PERMEASE PROTEIN"/>
    <property type="match status" value="1"/>
</dbReference>
<evidence type="ECO:0000256" key="1">
    <source>
        <dbReference type="ARBA" id="ARBA00004141"/>
    </source>
</evidence>
<dbReference type="PIRSF" id="PIRSF006648">
    <property type="entry name" value="DrrB"/>
    <property type="match status" value="1"/>
</dbReference>
<dbReference type="Proteomes" id="UP000419743">
    <property type="component" value="Unassembled WGS sequence"/>
</dbReference>
<keyword evidence="5" id="KW-0046">Antibiotic resistance</keyword>
<evidence type="ECO:0000256" key="4">
    <source>
        <dbReference type="ARBA" id="ARBA00023136"/>
    </source>
</evidence>
<sequence>MSATTAVRTTSTARPMRGLGALIASEFRLFLRDTGSVVFALLFPAVLMVGVGYALPGMRDPITGMGQPWDGHLAIHLYVPIALSLAVATVALSTLPTQIVTARELGVLRRISTTPMRPQGVLIAQVVVNLVALVAASLLALAAGALAFGIPAPQSPAVAVLAFLLGAAATAGIGLLIGALVRKASAAGGIGMLIYFPMLFFAGMWTPGPLMPDAVATIAAFTPLGALSQALSAAWFTGEFPALQMVVMAAYIAVLYPLAAKLFRWQ</sequence>
<comment type="caution">
    <text evidence="8">The sequence shown here is derived from an EMBL/GenBank/DDBJ whole genome shotgun (WGS) entry which is preliminary data.</text>
</comment>
<reference evidence="8 9" key="1">
    <citation type="submission" date="2019-11" db="EMBL/GenBank/DDBJ databases">
        <authorList>
            <person name="Criscuolo A."/>
        </authorList>
    </citation>
    <scope>NUCLEOTIDE SEQUENCE [LARGE SCALE GENOMIC DNA]</scope>
    <source>
        <strain evidence="8">CIP111667</strain>
    </source>
</reference>
<evidence type="ECO:0000313" key="9">
    <source>
        <dbReference type="Proteomes" id="UP000419743"/>
    </source>
</evidence>
<comment type="similarity">
    <text evidence="6">Belongs to the ABC-2 integral membrane protein family.</text>
</comment>
<dbReference type="EMBL" id="CACRYJ010000058">
    <property type="protein sequence ID" value="VZO39311.1"/>
    <property type="molecule type" value="Genomic_DNA"/>
</dbReference>
<organism evidence="8 9">
    <name type="scientific">Occultella aeris</name>
    <dbReference type="NCBI Taxonomy" id="2761496"/>
    <lineage>
        <taxon>Bacteria</taxon>
        <taxon>Bacillati</taxon>
        <taxon>Actinomycetota</taxon>
        <taxon>Actinomycetes</taxon>
        <taxon>Micrococcales</taxon>
        <taxon>Ruaniaceae</taxon>
        <taxon>Occultella</taxon>
    </lineage>
</organism>
<dbReference type="RefSeq" id="WP_156742632.1">
    <property type="nucleotide sequence ID" value="NZ_CACRYJ010000058.1"/>
</dbReference>
<dbReference type="GO" id="GO:0046677">
    <property type="term" value="P:response to antibiotic"/>
    <property type="evidence" value="ECO:0007669"/>
    <property type="project" value="UniProtKB-KW"/>
</dbReference>
<evidence type="ECO:0000256" key="3">
    <source>
        <dbReference type="ARBA" id="ARBA00022989"/>
    </source>
</evidence>
<keyword evidence="9" id="KW-1185">Reference proteome</keyword>
<dbReference type="GO" id="GO:0140359">
    <property type="term" value="F:ABC-type transporter activity"/>
    <property type="evidence" value="ECO:0007669"/>
    <property type="project" value="InterPro"/>
</dbReference>
<feature type="transmembrane region" description="Helical" evidence="6">
    <location>
        <begin position="121"/>
        <end position="150"/>
    </location>
</feature>
<dbReference type="InterPro" id="IPR013525">
    <property type="entry name" value="ABC2_TM"/>
</dbReference>
<dbReference type="InterPro" id="IPR052902">
    <property type="entry name" value="ABC-2_transporter"/>
</dbReference>
<keyword evidence="4 6" id="KW-0472">Membrane</keyword>
<accession>A0A7M4DPC5</accession>
<dbReference type="InterPro" id="IPR000412">
    <property type="entry name" value="ABC_2_transport"/>
</dbReference>
<keyword evidence="6" id="KW-1003">Cell membrane</keyword>
<proteinExistence type="inferred from homology"/>
<feature type="domain" description="ABC transmembrane type-2" evidence="7">
    <location>
        <begin position="35"/>
        <end position="266"/>
    </location>
</feature>
<feature type="transmembrane region" description="Helical" evidence="6">
    <location>
        <begin position="156"/>
        <end position="177"/>
    </location>
</feature>
<dbReference type="Pfam" id="PF01061">
    <property type="entry name" value="ABC2_membrane"/>
    <property type="match status" value="1"/>
</dbReference>